<dbReference type="GO" id="GO:0008999">
    <property type="term" value="F:protein-N-terminal-alanine acetyltransferase activity"/>
    <property type="evidence" value="ECO:0007669"/>
    <property type="project" value="TreeGrafter"/>
</dbReference>
<dbReference type="InterPro" id="IPR051908">
    <property type="entry name" value="Ribosomal_N-acetyltransferase"/>
</dbReference>
<dbReference type="PANTHER" id="PTHR43441:SF12">
    <property type="entry name" value="RIBOSOMAL N-ACETYLTRANSFERASE YDAF-RELATED"/>
    <property type="match status" value="1"/>
</dbReference>
<dbReference type="GO" id="GO:0005737">
    <property type="term" value="C:cytoplasm"/>
    <property type="evidence" value="ECO:0007669"/>
    <property type="project" value="TreeGrafter"/>
</dbReference>
<feature type="domain" description="N-acetyltransferase" evidence="1">
    <location>
        <begin position="13"/>
        <end position="179"/>
    </location>
</feature>
<dbReference type="InterPro" id="IPR000182">
    <property type="entry name" value="GNAT_dom"/>
</dbReference>
<name>A0A494YYB2_9BACI</name>
<gene>
    <name evidence="2" type="ORF">D8M05_10715</name>
</gene>
<dbReference type="PANTHER" id="PTHR43441">
    <property type="entry name" value="RIBOSOMAL-PROTEIN-SERINE ACETYLTRANSFERASE"/>
    <property type="match status" value="1"/>
</dbReference>
<proteinExistence type="predicted"/>
<dbReference type="InterPro" id="IPR016181">
    <property type="entry name" value="Acyl_CoA_acyltransferase"/>
</dbReference>
<evidence type="ECO:0000313" key="3">
    <source>
        <dbReference type="Proteomes" id="UP000281813"/>
    </source>
</evidence>
<organism evidence="2 3">
    <name type="scientific">Oceanobacillus bengalensis</name>
    <dbReference type="NCBI Taxonomy" id="1435466"/>
    <lineage>
        <taxon>Bacteria</taxon>
        <taxon>Bacillati</taxon>
        <taxon>Bacillota</taxon>
        <taxon>Bacilli</taxon>
        <taxon>Bacillales</taxon>
        <taxon>Bacillaceae</taxon>
        <taxon>Oceanobacillus</taxon>
    </lineage>
</organism>
<dbReference type="RefSeq" id="WP_121131631.1">
    <property type="nucleotide sequence ID" value="NZ_JBHUFK010000036.1"/>
</dbReference>
<dbReference type="Proteomes" id="UP000281813">
    <property type="component" value="Unassembled WGS sequence"/>
</dbReference>
<dbReference type="OrthoDB" id="9799321at2"/>
<dbReference type="AlphaFoldDB" id="A0A494YYB2"/>
<sequence>MNKLIRIEVNEHIVLKQLEKTDAKELFQRTDDSRDYLREWLPWVDGTTTVKDSLAFIEHTLESFEAKRGITFGIFYKEQLTGSISYNSIDWTNKIGFIGYWLSKDYQGLGLMTDAVRALIDYGFYDLGLNRIDIRAAYENNKSRALPERLGFIQEGRIRQTEWLYDHYVDHVIYGMLKNDWEKK</sequence>
<keyword evidence="2" id="KW-0808">Transferase</keyword>
<protein>
    <submittedName>
        <fullName evidence="2">N-acetyltransferase</fullName>
    </submittedName>
</protein>
<comment type="caution">
    <text evidence="2">The sequence shown here is derived from an EMBL/GenBank/DDBJ whole genome shotgun (WGS) entry which is preliminary data.</text>
</comment>
<evidence type="ECO:0000259" key="1">
    <source>
        <dbReference type="PROSITE" id="PS51186"/>
    </source>
</evidence>
<keyword evidence="3" id="KW-1185">Reference proteome</keyword>
<accession>A0A494YYB2</accession>
<dbReference type="PROSITE" id="PS51186">
    <property type="entry name" value="GNAT"/>
    <property type="match status" value="1"/>
</dbReference>
<reference evidence="2 3" key="1">
    <citation type="journal article" date="2015" name="Antonie Van Leeuwenhoek">
        <title>Oceanobacillus bengalensis sp. nov., a bacterium isolated from seawater of the Bay of Bengal.</title>
        <authorList>
            <person name="Yongchang O."/>
            <person name="Xiang W."/>
            <person name="Wang G."/>
        </authorList>
    </citation>
    <scope>NUCLEOTIDE SEQUENCE [LARGE SCALE GENOMIC DNA]</scope>
    <source>
        <strain evidence="2 3">MCCC 1K00260</strain>
    </source>
</reference>
<evidence type="ECO:0000313" key="2">
    <source>
        <dbReference type="EMBL" id="RKQ15197.1"/>
    </source>
</evidence>
<dbReference type="GO" id="GO:1990189">
    <property type="term" value="F:protein N-terminal-serine acetyltransferase activity"/>
    <property type="evidence" value="ECO:0007669"/>
    <property type="project" value="TreeGrafter"/>
</dbReference>
<dbReference type="SUPFAM" id="SSF55729">
    <property type="entry name" value="Acyl-CoA N-acyltransferases (Nat)"/>
    <property type="match status" value="1"/>
</dbReference>
<dbReference type="Gene3D" id="3.40.630.30">
    <property type="match status" value="1"/>
</dbReference>
<dbReference type="EMBL" id="RBZO01000015">
    <property type="protein sequence ID" value="RKQ15197.1"/>
    <property type="molecule type" value="Genomic_DNA"/>
</dbReference>
<dbReference type="Pfam" id="PF13302">
    <property type="entry name" value="Acetyltransf_3"/>
    <property type="match status" value="1"/>
</dbReference>